<evidence type="ECO:0000313" key="3">
    <source>
        <dbReference type="WBParaSite" id="Hba_01658"/>
    </source>
</evidence>
<dbReference type="AlphaFoldDB" id="A0A1I7WAE1"/>
<feature type="transmembrane region" description="Helical" evidence="1">
    <location>
        <begin position="74"/>
        <end position="94"/>
    </location>
</feature>
<name>A0A1I7WAE1_HETBA</name>
<keyword evidence="1" id="KW-0812">Transmembrane</keyword>
<keyword evidence="1" id="KW-1133">Transmembrane helix</keyword>
<organism evidence="2 3">
    <name type="scientific">Heterorhabditis bacteriophora</name>
    <name type="common">Entomopathogenic nematode worm</name>
    <dbReference type="NCBI Taxonomy" id="37862"/>
    <lineage>
        <taxon>Eukaryota</taxon>
        <taxon>Metazoa</taxon>
        <taxon>Ecdysozoa</taxon>
        <taxon>Nematoda</taxon>
        <taxon>Chromadorea</taxon>
        <taxon>Rhabditida</taxon>
        <taxon>Rhabditina</taxon>
        <taxon>Rhabditomorpha</taxon>
        <taxon>Strongyloidea</taxon>
        <taxon>Heterorhabditidae</taxon>
        <taxon>Heterorhabditis</taxon>
    </lineage>
</organism>
<accession>A0A1I7WAE1</accession>
<feature type="transmembrane region" description="Helical" evidence="1">
    <location>
        <begin position="12"/>
        <end position="29"/>
    </location>
</feature>
<sequence>MYVDYFYKSNTRVFFLLKFFLYLYYIKALNRLLNKFTKLFHDIQQIHLSGYNIILDFRFKAHLYDKLFINKLKIMSFFLKLLIFIKISLAYRLLKTIENNGLFANHKPLTNYDIIYLVNKFKMKIFRGVFIRDTIPDKINNNELKIMELIGFVIIKINFIYDNLSYKYIRWLQKF</sequence>
<dbReference type="Proteomes" id="UP000095283">
    <property type="component" value="Unplaced"/>
</dbReference>
<evidence type="ECO:0000256" key="1">
    <source>
        <dbReference type="SAM" id="Phobius"/>
    </source>
</evidence>
<proteinExistence type="predicted"/>
<evidence type="ECO:0000313" key="2">
    <source>
        <dbReference type="Proteomes" id="UP000095283"/>
    </source>
</evidence>
<keyword evidence="2" id="KW-1185">Reference proteome</keyword>
<protein>
    <submittedName>
        <fullName evidence="3">DNA-directed RNA polymerase</fullName>
    </submittedName>
</protein>
<dbReference type="WBParaSite" id="Hba_01658">
    <property type="protein sequence ID" value="Hba_01658"/>
    <property type="gene ID" value="Hba_01658"/>
</dbReference>
<keyword evidence="1" id="KW-0472">Membrane</keyword>
<reference evidence="3" key="1">
    <citation type="submission" date="2016-11" db="UniProtKB">
        <authorList>
            <consortium name="WormBaseParasite"/>
        </authorList>
    </citation>
    <scope>IDENTIFICATION</scope>
</reference>